<sequence length="22" mass="2669">MHNNLQCFRHDRIVNFGLTHES</sequence>
<dbReference type="AlphaFoldDB" id="A0A0A8ZAA6"/>
<protein>
    <submittedName>
        <fullName evidence="1">Uncharacterized protein</fullName>
    </submittedName>
</protein>
<accession>A0A0A8ZAA6</accession>
<organism evidence="1">
    <name type="scientific">Arundo donax</name>
    <name type="common">Giant reed</name>
    <name type="synonym">Donax arundinaceus</name>
    <dbReference type="NCBI Taxonomy" id="35708"/>
    <lineage>
        <taxon>Eukaryota</taxon>
        <taxon>Viridiplantae</taxon>
        <taxon>Streptophyta</taxon>
        <taxon>Embryophyta</taxon>
        <taxon>Tracheophyta</taxon>
        <taxon>Spermatophyta</taxon>
        <taxon>Magnoliopsida</taxon>
        <taxon>Liliopsida</taxon>
        <taxon>Poales</taxon>
        <taxon>Poaceae</taxon>
        <taxon>PACMAD clade</taxon>
        <taxon>Arundinoideae</taxon>
        <taxon>Arundineae</taxon>
        <taxon>Arundo</taxon>
    </lineage>
</organism>
<name>A0A0A8ZAA6_ARUDO</name>
<proteinExistence type="predicted"/>
<reference evidence="1" key="1">
    <citation type="submission" date="2014-09" db="EMBL/GenBank/DDBJ databases">
        <authorList>
            <person name="Magalhaes I.L.F."/>
            <person name="Oliveira U."/>
            <person name="Santos F.R."/>
            <person name="Vidigal T.H.D.A."/>
            <person name="Brescovit A.D."/>
            <person name="Santos A.J."/>
        </authorList>
    </citation>
    <scope>NUCLEOTIDE SEQUENCE</scope>
    <source>
        <tissue evidence="1">Shoot tissue taken approximately 20 cm above the soil surface</tissue>
    </source>
</reference>
<dbReference type="EMBL" id="GBRH01266083">
    <property type="protein sequence ID" value="JAD31812.1"/>
    <property type="molecule type" value="Transcribed_RNA"/>
</dbReference>
<reference evidence="1" key="2">
    <citation type="journal article" date="2015" name="Data Brief">
        <title>Shoot transcriptome of the giant reed, Arundo donax.</title>
        <authorList>
            <person name="Barrero R.A."/>
            <person name="Guerrero F.D."/>
            <person name="Moolhuijzen P."/>
            <person name="Goolsby J.A."/>
            <person name="Tidwell J."/>
            <person name="Bellgard S.E."/>
            <person name="Bellgard M.I."/>
        </authorList>
    </citation>
    <scope>NUCLEOTIDE SEQUENCE</scope>
    <source>
        <tissue evidence="1">Shoot tissue taken approximately 20 cm above the soil surface</tissue>
    </source>
</reference>
<evidence type="ECO:0000313" key="1">
    <source>
        <dbReference type="EMBL" id="JAD31812.1"/>
    </source>
</evidence>